<protein>
    <submittedName>
        <fullName evidence="1">Uncharacterized protein</fullName>
    </submittedName>
</protein>
<sequence>MVPDLKTSSKSLKARSIGDFGYAPSARMVSVLAISKPFNAFLTGFEGIRSRLMRLQTIKHLELAIQIAEQFEALGWILGVKCVVLV</sequence>
<evidence type="ECO:0000313" key="2">
    <source>
        <dbReference type="Proteomes" id="UP001056120"/>
    </source>
</evidence>
<reference evidence="1 2" key="2">
    <citation type="journal article" date="2022" name="Mol. Ecol. Resour.">
        <title>The genomes of chicory, endive, great burdock and yacon provide insights into Asteraceae paleo-polyploidization history and plant inulin production.</title>
        <authorList>
            <person name="Fan W."/>
            <person name="Wang S."/>
            <person name="Wang H."/>
            <person name="Wang A."/>
            <person name="Jiang F."/>
            <person name="Liu H."/>
            <person name="Zhao H."/>
            <person name="Xu D."/>
            <person name="Zhang Y."/>
        </authorList>
    </citation>
    <scope>NUCLEOTIDE SEQUENCE [LARGE SCALE GENOMIC DNA]</scope>
    <source>
        <strain evidence="2">cv. Yunnan</strain>
        <tissue evidence="1">Leaves</tissue>
    </source>
</reference>
<dbReference type="Proteomes" id="UP001056120">
    <property type="component" value="Linkage Group LG06"/>
</dbReference>
<comment type="caution">
    <text evidence="1">The sequence shown here is derived from an EMBL/GenBank/DDBJ whole genome shotgun (WGS) entry which is preliminary data.</text>
</comment>
<keyword evidence="2" id="KW-1185">Reference proteome</keyword>
<organism evidence="1 2">
    <name type="scientific">Smallanthus sonchifolius</name>
    <dbReference type="NCBI Taxonomy" id="185202"/>
    <lineage>
        <taxon>Eukaryota</taxon>
        <taxon>Viridiplantae</taxon>
        <taxon>Streptophyta</taxon>
        <taxon>Embryophyta</taxon>
        <taxon>Tracheophyta</taxon>
        <taxon>Spermatophyta</taxon>
        <taxon>Magnoliopsida</taxon>
        <taxon>eudicotyledons</taxon>
        <taxon>Gunneridae</taxon>
        <taxon>Pentapetalae</taxon>
        <taxon>asterids</taxon>
        <taxon>campanulids</taxon>
        <taxon>Asterales</taxon>
        <taxon>Asteraceae</taxon>
        <taxon>Asteroideae</taxon>
        <taxon>Heliantheae alliance</taxon>
        <taxon>Millerieae</taxon>
        <taxon>Smallanthus</taxon>
    </lineage>
</organism>
<evidence type="ECO:0000313" key="1">
    <source>
        <dbReference type="EMBL" id="KAI3814394.1"/>
    </source>
</evidence>
<reference evidence="2" key="1">
    <citation type="journal article" date="2022" name="Mol. Ecol. Resour.">
        <title>The genomes of chicory, endive, great burdock and yacon provide insights into Asteraceae palaeo-polyploidization history and plant inulin production.</title>
        <authorList>
            <person name="Fan W."/>
            <person name="Wang S."/>
            <person name="Wang H."/>
            <person name="Wang A."/>
            <person name="Jiang F."/>
            <person name="Liu H."/>
            <person name="Zhao H."/>
            <person name="Xu D."/>
            <person name="Zhang Y."/>
        </authorList>
    </citation>
    <scope>NUCLEOTIDE SEQUENCE [LARGE SCALE GENOMIC DNA]</scope>
    <source>
        <strain evidence="2">cv. Yunnan</strain>
    </source>
</reference>
<dbReference type="EMBL" id="CM042023">
    <property type="protein sequence ID" value="KAI3814394.1"/>
    <property type="molecule type" value="Genomic_DNA"/>
</dbReference>
<name>A0ACB9J259_9ASTR</name>
<proteinExistence type="predicted"/>
<accession>A0ACB9J259</accession>
<gene>
    <name evidence="1" type="ORF">L1987_19148</name>
</gene>